<comment type="caution">
    <text evidence="2">The sequence shown here is derived from an EMBL/GenBank/DDBJ whole genome shotgun (WGS) entry which is preliminary data.</text>
</comment>
<dbReference type="EMBL" id="MGDB01000032">
    <property type="protein sequence ID" value="OGL42679.1"/>
    <property type="molecule type" value="Genomic_DNA"/>
</dbReference>
<proteinExistence type="predicted"/>
<organism evidence="2 3">
    <name type="scientific">Candidatus Schekmanbacteria bacterium GWA2_38_11</name>
    <dbReference type="NCBI Taxonomy" id="1817876"/>
    <lineage>
        <taxon>Bacteria</taxon>
        <taxon>Candidatus Schekmaniibacteriota</taxon>
    </lineage>
</organism>
<keyword evidence="1" id="KW-1133">Transmembrane helix</keyword>
<name>A0A1F7RMA2_9BACT</name>
<accession>A0A1F7RMA2</accession>
<keyword evidence="1" id="KW-0472">Membrane</keyword>
<dbReference type="Proteomes" id="UP000178526">
    <property type="component" value="Unassembled WGS sequence"/>
</dbReference>
<keyword evidence="1" id="KW-0812">Transmembrane</keyword>
<feature type="transmembrane region" description="Helical" evidence="1">
    <location>
        <begin position="57"/>
        <end position="80"/>
    </location>
</feature>
<protein>
    <submittedName>
        <fullName evidence="2">Uncharacterized protein</fullName>
    </submittedName>
</protein>
<evidence type="ECO:0000313" key="2">
    <source>
        <dbReference type="EMBL" id="OGL42679.1"/>
    </source>
</evidence>
<reference evidence="2 3" key="1">
    <citation type="journal article" date="2016" name="Nat. Commun.">
        <title>Thousands of microbial genomes shed light on interconnected biogeochemical processes in an aquifer system.</title>
        <authorList>
            <person name="Anantharaman K."/>
            <person name="Brown C.T."/>
            <person name="Hug L.A."/>
            <person name="Sharon I."/>
            <person name="Castelle C.J."/>
            <person name="Probst A.J."/>
            <person name="Thomas B.C."/>
            <person name="Singh A."/>
            <person name="Wilkins M.J."/>
            <person name="Karaoz U."/>
            <person name="Brodie E.L."/>
            <person name="Williams K.H."/>
            <person name="Hubbard S.S."/>
            <person name="Banfield J.F."/>
        </authorList>
    </citation>
    <scope>NUCLEOTIDE SEQUENCE [LARGE SCALE GENOMIC DNA]</scope>
</reference>
<evidence type="ECO:0000313" key="3">
    <source>
        <dbReference type="Proteomes" id="UP000178526"/>
    </source>
</evidence>
<gene>
    <name evidence="2" type="ORF">A2042_09510</name>
</gene>
<dbReference type="AlphaFoldDB" id="A0A1F7RMA2"/>
<feature type="transmembrane region" description="Helical" evidence="1">
    <location>
        <begin position="7"/>
        <end position="37"/>
    </location>
</feature>
<sequence>MGWVKFLALIAVSFLSFLYLIGYMILSFIFAVSVAFVSGTLMLSWKIPGWLGINRESYFYLACFIVSSMIISCGILALALKILRVL</sequence>
<evidence type="ECO:0000256" key="1">
    <source>
        <dbReference type="SAM" id="Phobius"/>
    </source>
</evidence>